<dbReference type="GO" id="GO:0007040">
    <property type="term" value="P:lysosome organization"/>
    <property type="evidence" value="ECO:0007669"/>
    <property type="project" value="TreeGrafter"/>
</dbReference>
<dbReference type="InterPro" id="IPR007810">
    <property type="entry name" value="Pep3/Vps18_beta-prop"/>
</dbReference>
<dbReference type="AlphaFoldDB" id="A0A9P0A3V9"/>
<evidence type="ECO:0000313" key="13">
    <source>
        <dbReference type="Proteomes" id="UP001152759"/>
    </source>
</evidence>
<evidence type="ECO:0000313" key="12">
    <source>
        <dbReference type="EMBL" id="CAH0385198.1"/>
    </source>
</evidence>
<evidence type="ECO:0000256" key="5">
    <source>
        <dbReference type="ARBA" id="ARBA00022771"/>
    </source>
</evidence>
<dbReference type="GO" id="GO:0006904">
    <property type="term" value="P:vesicle docking involved in exocytosis"/>
    <property type="evidence" value="ECO:0007669"/>
    <property type="project" value="TreeGrafter"/>
</dbReference>
<name>A0A9P0A3V9_BEMTA</name>
<dbReference type="EMBL" id="OU963863">
    <property type="protein sequence ID" value="CAH0385198.1"/>
    <property type="molecule type" value="Genomic_DNA"/>
</dbReference>
<feature type="compositionally biased region" description="Polar residues" evidence="9">
    <location>
        <begin position="1"/>
        <end position="20"/>
    </location>
</feature>
<keyword evidence="7" id="KW-0472">Membrane</keyword>
<dbReference type="GO" id="GO:0030897">
    <property type="term" value="C:HOPS complex"/>
    <property type="evidence" value="ECO:0007669"/>
    <property type="project" value="TreeGrafter"/>
</dbReference>
<keyword evidence="6" id="KW-0862">Zinc</keyword>
<evidence type="ECO:0000256" key="7">
    <source>
        <dbReference type="ARBA" id="ARBA00023136"/>
    </source>
</evidence>
<dbReference type="GO" id="GO:0031902">
    <property type="term" value="C:late endosome membrane"/>
    <property type="evidence" value="ECO:0007669"/>
    <property type="project" value="UniProtKB-SubCell"/>
</dbReference>
<organism evidence="12 13">
    <name type="scientific">Bemisia tabaci</name>
    <name type="common">Sweetpotato whitefly</name>
    <name type="synonym">Aleurodes tabaci</name>
    <dbReference type="NCBI Taxonomy" id="7038"/>
    <lineage>
        <taxon>Eukaryota</taxon>
        <taxon>Metazoa</taxon>
        <taxon>Ecdysozoa</taxon>
        <taxon>Arthropoda</taxon>
        <taxon>Hexapoda</taxon>
        <taxon>Insecta</taxon>
        <taxon>Pterygota</taxon>
        <taxon>Neoptera</taxon>
        <taxon>Paraneoptera</taxon>
        <taxon>Hemiptera</taxon>
        <taxon>Sternorrhyncha</taxon>
        <taxon>Aleyrodoidea</taxon>
        <taxon>Aleyrodidae</taxon>
        <taxon>Aleyrodinae</taxon>
        <taxon>Bemisia</taxon>
    </lineage>
</organism>
<evidence type="ECO:0000256" key="9">
    <source>
        <dbReference type="SAM" id="MobiDB-lite"/>
    </source>
</evidence>
<evidence type="ECO:0000256" key="1">
    <source>
        <dbReference type="ARBA" id="ARBA00004492"/>
    </source>
</evidence>
<accession>A0A9P0A3V9</accession>
<dbReference type="Pfam" id="PF26148">
    <property type="entry name" value="VPS18_RING_C"/>
    <property type="match status" value="1"/>
</dbReference>
<dbReference type="InterPro" id="IPR000547">
    <property type="entry name" value="Clathrin_H-chain/VPS_repeat"/>
</dbReference>
<dbReference type="GO" id="GO:0008270">
    <property type="term" value="F:zinc ion binding"/>
    <property type="evidence" value="ECO:0007669"/>
    <property type="project" value="UniProtKB-KW"/>
</dbReference>
<keyword evidence="4" id="KW-0479">Metal-binding</keyword>
<proteinExistence type="inferred from homology"/>
<gene>
    <name evidence="12" type="ORF">BEMITA_LOCUS4450</name>
</gene>
<evidence type="ECO:0000256" key="6">
    <source>
        <dbReference type="ARBA" id="ARBA00022833"/>
    </source>
</evidence>
<dbReference type="InterPro" id="IPR058919">
    <property type="entry name" value="Pep3/Vps18_RING_C"/>
</dbReference>
<dbReference type="GO" id="GO:0007032">
    <property type="term" value="P:endosome organization"/>
    <property type="evidence" value="ECO:0007669"/>
    <property type="project" value="TreeGrafter"/>
</dbReference>
<feature type="domain" description="Pep3/Vps18 RING C-terminal" evidence="11">
    <location>
        <begin position="867"/>
        <end position="963"/>
    </location>
</feature>
<evidence type="ECO:0000259" key="10">
    <source>
        <dbReference type="Pfam" id="PF05131"/>
    </source>
</evidence>
<reference evidence="12" key="1">
    <citation type="submission" date="2021-12" db="EMBL/GenBank/DDBJ databases">
        <authorList>
            <person name="King R."/>
        </authorList>
    </citation>
    <scope>NUCLEOTIDE SEQUENCE</scope>
</reference>
<dbReference type="PANTHER" id="PTHR23323">
    <property type="entry name" value="VACUOLAR PROTEIN SORTING-ASSOCIATED PROTEIN"/>
    <property type="match status" value="1"/>
</dbReference>
<dbReference type="GO" id="GO:0006886">
    <property type="term" value="P:intracellular protein transport"/>
    <property type="evidence" value="ECO:0007669"/>
    <property type="project" value="UniProtKB-UniRule"/>
</dbReference>
<dbReference type="PANTHER" id="PTHR23323:SF26">
    <property type="entry name" value="VACUOLAR PROTEIN SORTING-ASSOCIATED PROTEIN 18 HOMOLOG"/>
    <property type="match status" value="1"/>
</dbReference>
<comment type="subcellular location">
    <subcellularLocation>
        <location evidence="1">Late endosome membrane</location>
        <topology evidence="1">Peripheral membrane protein</topology>
        <orientation evidence="1">Cytoplasmic side</orientation>
    </subcellularLocation>
</comment>
<dbReference type="GO" id="GO:0048284">
    <property type="term" value="P:organelle fusion"/>
    <property type="evidence" value="ECO:0007669"/>
    <property type="project" value="TreeGrafter"/>
</dbReference>
<evidence type="ECO:0000259" key="11">
    <source>
        <dbReference type="Pfam" id="PF26148"/>
    </source>
</evidence>
<evidence type="ECO:0000256" key="3">
    <source>
        <dbReference type="ARBA" id="ARBA00017338"/>
    </source>
</evidence>
<keyword evidence="13" id="KW-1185">Reference proteome</keyword>
<evidence type="ECO:0000256" key="4">
    <source>
        <dbReference type="ARBA" id="ARBA00022723"/>
    </source>
</evidence>
<dbReference type="Proteomes" id="UP001152759">
    <property type="component" value="Chromosome 2"/>
</dbReference>
<dbReference type="GO" id="GO:0008333">
    <property type="term" value="P:endosome to lysosome transport"/>
    <property type="evidence" value="ECO:0007669"/>
    <property type="project" value="TreeGrafter"/>
</dbReference>
<sequence length="984" mass="113088">MTSIFDQFEQTSQRNPSPSVMTRAPILPELSASDYVNIALQEEKPMFTKQKVNFLPTKRITHMAVCNELVVIVMANTTLLYKSLKDPDNPKEKDLTKDIMQARLGRIFLDVSGNHLLLSLLPRLPNGEHELLYFNLISSENKSPSRLQLKNTEVTAIAWCHKSRPNQLVNSGPILLGSSLGVIYEADLNASSDTFRNAYLAQSNFDRKELFDIGKGTTTVITSIEYHQLPSSDTYFVFVSTYSKFYQFVGSVSSQDKKPFLKNVFNNYLTKPEICYPVSEPAVYSQLQFYYPAPGLAPKSFAWLTSAGIYYGQLDSTISDDACVIESAQLLELPDPNSQPISFAITQFHALLLYSDHVTGISLLNGKLVFENYYNEAHGKLVSINKDPVTGTVWVVAAKAVFRYKIVKEDRNVWEIYLEKGQYELAKQYCKDNPIYLDQVLVKQAEKYFETEDYVNSALLYADTQSSFEEIALKFLQIWELNGLKLFLRKKLEKLNPKQPQDKTQITMISIWMFELFLNQSGNLRLDGKDNTVEYRELQEEFENFKRIPQVVECIRANFSTIEELIASHGDKENLIRLTIENKNFEKVIRQQIMKGNYEDALTTLMNQSNRDLFYPFMPVILEAIPRQAIQILIRESKNLDPVKLLPAFVASNIDENHAVEIMRYLETCCPFNQNQSLHNYLLSLYARYNETKLMKYIDIQGQEISMVNYDVRYALTLCQQHKLTKACVKLSALLGLWESAVDLALTVSIDLAKETAALPPHSSLELRKKLWLKIAEHIISKNNDIKEAMEFLKECDLIKIEDILPFFSDFDTIDHFRDAICDSLQKYNEHIKDIKEDIESATKSANIIRGEIASFRNRYTIIKVSDVCDLCNIQLMLRSFYTFPCGHRFHSACLTKELLPLLEPQKRFELQEKQKQFAVLTSSNRDDSISVNSTTLSPIDKVKSEIDSILAYECFFCGDLFINLIDKPFIEDDDFERVMKEWA</sequence>
<protein>
    <recommendedName>
        <fullName evidence="3">Vacuolar protein sorting-associated protein 18 homolog</fullName>
    </recommendedName>
</protein>
<feature type="domain" description="Pep3/Vps18 beta-propeller" evidence="10">
    <location>
        <begin position="45"/>
        <end position="406"/>
    </location>
</feature>
<dbReference type="GO" id="GO:0030674">
    <property type="term" value="F:protein-macromolecule adaptor activity"/>
    <property type="evidence" value="ECO:0007669"/>
    <property type="project" value="TreeGrafter"/>
</dbReference>
<comment type="similarity">
    <text evidence="2">Belongs to the VPS18 family.</text>
</comment>
<evidence type="ECO:0000256" key="8">
    <source>
        <dbReference type="PROSITE-ProRule" id="PRU01006"/>
    </source>
</evidence>
<dbReference type="PROSITE" id="PS50236">
    <property type="entry name" value="CHCR"/>
    <property type="match status" value="1"/>
</dbReference>
<evidence type="ECO:0000256" key="2">
    <source>
        <dbReference type="ARBA" id="ARBA00010454"/>
    </source>
</evidence>
<keyword evidence="5" id="KW-0863">Zinc-finger</keyword>
<feature type="region of interest" description="Disordered" evidence="9">
    <location>
        <begin position="1"/>
        <end position="22"/>
    </location>
</feature>
<dbReference type="Pfam" id="PF05131">
    <property type="entry name" value="Pep3_Vps18"/>
    <property type="match status" value="1"/>
</dbReference>
<feature type="repeat" description="CHCR" evidence="8">
    <location>
        <begin position="633"/>
        <end position="788"/>
    </location>
</feature>